<feature type="transmembrane region" description="Helical" evidence="1">
    <location>
        <begin position="109"/>
        <end position="133"/>
    </location>
</feature>
<dbReference type="RefSeq" id="WP_098775480.1">
    <property type="nucleotide sequence ID" value="NZ_NUHO01000002.1"/>
</dbReference>
<dbReference type="GO" id="GO:0140359">
    <property type="term" value="F:ABC-type transporter activity"/>
    <property type="evidence" value="ECO:0007669"/>
    <property type="project" value="InterPro"/>
</dbReference>
<dbReference type="GO" id="GO:0005886">
    <property type="term" value="C:plasma membrane"/>
    <property type="evidence" value="ECO:0007669"/>
    <property type="project" value="UniProtKB-SubCell"/>
</dbReference>
<evidence type="ECO:0000313" key="3">
    <source>
        <dbReference type="Proteomes" id="UP000222054"/>
    </source>
</evidence>
<feature type="transmembrane region" description="Helical" evidence="1">
    <location>
        <begin position="154"/>
        <end position="180"/>
    </location>
</feature>
<accession>A0A2B9E090</accession>
<reference evidence="2 3" key="1">
    <citation type="submission" date="2017-09" db="EMBL/GenBank/DDBJ databases">
        <title>Large-scale bioinformatics analysis of Bacillus genomes uncovers conserved roles of natural products in bacterial physiology.</title>
        <authorList>
            <consortium name="Agbiome Team Llc"/>
            <person name="Bleich R.M."/>
            <person name="Grubbs K.J."/>
            <person name="Santa Maria K.C."/>
            <person name="Allen S.E."/>
            <person name="Farag S."/>
            <person name="Shank E.A."/>
            <person name="Bowers A."/>
        </authorList>
    </citation>
    <scope>NUCLEOTIDE SEQUENCE [LARGE SCALE GENOMIC DNA]</scope>
    <source>
        <strain evidence="2 3">AFS053130</strain>
    </source>
</reference>
<sequence>MFNLVYNELYKIFKRKRTIIPFAVIAVLIIGLGWVTVKYLEPETKGWKADYTERTVEIEKKLGMKKADILAEKSGDELVKEYQLKMKHLDTNTAPASSSPLSFMRDTGFIVFPILLPFILVYASTIFANEYSWGTYKFLTIRPASRFKILTSKFLAIVIFAALLFIFNMIFSVLCGLVIYKFQQPAWSEFIFQDGNIIKQNIFVEASKYYVLSWLPTIVYAAFAFMISVLTRSSGGAIGISLFLALSGNIALIAATRYEWAKYLLPANTDLYSISKNGSFIDGVTFPFASCILLLYLIVFLGISYTVFIKRDLTA</sequence>
<evidence type="ECO:0000313" key="2">
    <source>
        <dbReference type="EMBL" id="PGM98418.1"/>
    </source>
</evidence>
<feature type="transmembrane region" description="Helical" evidence="1">
    <location>
        <begin position="19"/>
        <end position="37"/>
    </location>
</feature>
<dbReference type="Pfam" id="PF12679">
    <property type="entry name" value="ABC2_membrane_2"/>
    <property type="match status" value="1"/>
</dbReference>
<dbReference type="Proteomes" id="UP000222054">
    <property type="component" value="Unassembled WGS sequence"/>
</dbReference>
<proteinExistence type="predicted"/>
<protein>
    <submittedName>
        <fullName evidence="2">Bacitracin ABC transporter permease</fullName>
    </submittedName>
</protein>
<keyword evidence="1" id="KW-1133">Transmembrane helix</keyword>
<dbReference type="EMBL" id="NUHO01000002">
    <property type="protein sequence ID" value="PGM98418.1"/>
    <property type="molecule type" value="Genomic_DNA"/>
</dbReference>
<feature type="transmembrane region" description="Helical" evidence="1">
    <location>
        <begin position="286"/>
        <end position="308"/>
    </location>
</feature>
<gene>
    <name evidence="2" type="ORF">CN958_00705</name>
</gene>
<dbReference type="PANTHER" id="PTHR37305:SF1">
    <property type="entry name" value="MEMBRANE PROTEIN"/>
    <property type="match status" value="1"/>
</dbReference>
<name>A0A2B9E090_BACCE</name>
<comment type="caution">
    <text evidence="2">The sequence shown here is derived from an EMBL/GenBank/DDBJ whole genome shotgun (WGS) entry which is preliminary data.</text>
</comment>
<feature type="transmembrane region" description="Helical" evidence="1">
    <location>
        <begin position="237"/>
        <end position="256"/>
    </location>
</feature>
<evidence type="ECO:0000256" key="1">
    <source>
        <dbReference type="SAM" id="Phobius"/>
    </source>
</evidence>
<feature type="transmembrane region" description="Helical" evidence="1">
    <location>
        <begin position="209"/>
        <end position="230"/>
    </location>
</feature>
<organism evidence="2 3">
    <name type="scientific">Bacillus cereus</name>
    <dbReference type="NCBI Taxonomy" id="1396"/>
    <lineage>
        <taxon>Bacteria</taxon>
        <taxon>Bacillati</taxon>
        <taxon>Bacillota</taxon>
        <taxon>Bacilli</taxon>
        <taxon>Bacillales</taxon>
        <taxon>Bacillaceae</taxon>
        <taxon>Bacillus</taxon>
        <taxon>Bacillus cereus group</taxon>
    </lineage>
</organism>
<keyword evidence="1" id="KW-0472">Membrane</keyword>
<dbReference type="PANTHER" id="PTHR37305">
    <property type="entry name" value="INTEGRAL MEMBRANE PROTEIN-RELATED"/>
    <property type="match status" value="1"/>
</dbReference>
<keyword evidence="1" id="KW-0812">Transmembrane</keyword>
<dbReference type="AlphaFoldDB" id="A0A2B9E090"/>